<name>A0A284R0P1_ARMOS</name>
<feature type="compositionally biased region" description="Low complexity" evidence="11">
    <location>
        <begin position="184"/>
        <end position="193"/>
    </location>
</feature>
<sequence>MSKDILDPAALLSLFPTLLPPSAKVLASPQDGIAALLHTVLSALAFRLVGVDDSTTSFSDSNNVLPVEWNKHSPGNFTFRYKHDQSSLEFLVKVSKLGARMVINAIALESDKAASLDIATGDFVSASFFPYDIDASDAQPLVHGFISSSRVADFVTQLKLKVIQALVPGLRKEGYTEVAAGETAPSARSEAPPAARPPQIPRYNPDEEFPYRHPPSQLPPRNPLEIGRRDLDPFPVNPFNPPSLFPGGDGDGMFVGPNHPILGVGGRREWEQRGPWGGDGFLPPMGAPPGARFDPVGPGAAIPDRGRGLPGRGNLWGPDNDEFPPPGPYNDNMFS</sequence>
<dbReference type="Pfam" id="PF11566">
    <property type="entry name" value="PI31_Prot_N"/>
    <property type="match status" value="1"/>
</dbReference>
<evidence type="ECO:0000313" key="15">
    <source>
        <dbReference type="Proteomes" id="UP000219338"/>
    </source>
</evidence>
<keyword evidence="8" id="KW-0647">Proteasome</keyword>
<keyword evidence="4" id="KW-0488">Methylation</keyword>
<dbReference type="Proteomes" id="UP000219338">
    <property type="component" value="Unassembled WGS sequence"/>
</dbReference>
<dbReference type="Pfam" id="PF08577">
    <property type="entry name" value="PI31_Prot_C"/>
    <property type="match status" value="1"/>
</dbReference>
<feature type="domain" description="PI31 proteasome regulator C-terminal" evidence="12">
    <location>
        <begin position="226"/>
        <end position="298"/>
    </location>
</feature>
<dbReference type="InterPro" id="IPR045128">
    <property type="entry name" value="PI31-like"/>
</dbReference>
<evidence type="ECO:0000256" key="6">
    <source>
        <dbReference type="ARBA" id="ARBA00022553"/>
    </source>
</evidence>
<evidence type="ECO:0000259" key="12">
    <source>
        <dbReference type="Pfam" id="PF08577"/>
    </source>
</evidence>
<keyword evidence="7" id="KW-0256">Endoplasmic reticulum</keyword>
<comment type="similarity">
    <text evidence="3">Belongs to the proteasome inhibitor PI31 family.</text>
</comment>
<dbReference type="AlphaFoldDB" id="A0A284R0P1"/>
<keyword evidence="9" id="KW-0007">Acetylation</keyword>
<dbReference type="GO" id="GO:0005783">
    <property type="term" value="C:endoplasmic reticulum"/>
    <property type="evidence" value="ECO:0007669"/>
    <property type="project" value="UniProtKB-SubCell"/>
</dbReference>
<dbReference type="GO" id="GO:0043161">
    <property type="term" value="P:proteasome-mediated ubiquitin-dependent protein catabolic process"/>
    <property type="evidence" value="ECO:0007669"/>
    <property type="project" value="InterPro"/>
</dbReference>
<dbReference type="InterPro" id="IPR021625">
    <property type="entry name" value="PI31_Prot_N"/>
</dbReference>
<comment type="subcellular location">
    <subcellularLocation>
        <location evidence="2">Cytoplasm</location>
    </subcellularLocation>
    <subcellularLocation>
        <location evidence="1">Endoplasmic reticulum</location>
    </subcellularLocation>
</comment>
<feature type="domain" description="PI31 proteasome regulator N-terminal" evidence="13">
    <location>
        <begin position="24"/>
        <end position="173"/>
    </location>
</feature>
<evidence type="ECO:0000313" key="14">
    <source>
        <dbReference type="EMBL" id="SJL02264.1"/>
    </source>
</evidence>
<dbReference type="OMA" id="GHACMVA"/>
<dbReference type="GO" id="GO:0004866">
    <property type="term" value="F:endopeptidase inhibitor activity"/>
    <property type="evidence" value="ECO:0007669"/>
    <property type="project" value="InterPro"/>
</dbReference>
<dbReference type="InterPro" id="IPR013886">
    <property type="entry name" value="PI31_Prot_C"/>
</dbReference>
<dbReference type="OrthoDB" id="68090at2759"/>
<gene>
    <name evidence="14" type="ORF">ARMOST_05590</name>
</gene>
<keyword evidence="5" id="KW-0963">Cytoplasm</keyword>
<evidence type="ECO:0000256" key="10">
    <source>
        <dbReference type="ARBA" id="ARBA00024805"/>
    </source>
</evidence>
<dbReference type="GO" id="GO:0070628">
    <property type="term" value="F:proteasome binding"/>
    <property type="evidence" value="ECO:0007669"/>
    <property type="project" value="InterPro"/>
</dbReference>
<organism evidence="14 15">
    <name type="scientific">Armillaria ostoyae</name>
    <name type="common">Armillaria root rot fungus</name>
    <dbReference type="NCBI Taxonomy" id="47428"/>
    <lineage>
        <taxon>Eukaryota</taxon>
        <taxon>Fungi</taxon>
        <taxon>Dikarya</taxon>
        <taxon>Basidiomycota</taxon>
        <taxon>Agaricomycotina</taxon>
        <taxon>Agaricomycetes</taxon>
        <taxon>Agaricomycetidae</taxon>
        <taxon>Agaricales</taxon>
        <taxon>Marasmiineae</taxon>
        <taxon>Physalacriaceae</taxon>
        <taxon>Armillaria</taxon>
    </lineage>
</organism>
<feature type="region of interest" description="Disordered" evidence="11">
    <location>
        <begin position="280"/>
        <end position="335"/>
    </location>
</feature>
<keyword evidence="15" id="KW-1185">Reference proteome</keyword>
<evidence type="ECO:0000256" key="2">
    <source>
        <dbReference type="ARBA" id="ARBA00004496"/>
    </source>
</evidence>
<dbReference type="PANTHER" id="PTHR13266:SF1">
    <property type="entry name" value="PROTEASOME INHIBITOR PI31 SUBUNIT"/>
    <property type="match status" value="1"/>
</dbReference>
<evidence type="ECO:0000256" key="11">
    <source>
        <dbReference type="SAM" id="MobiDB-lite"/>
    </source>
</evidence>
<evidence type="ECO:0000256" key="3">
    <source>
        <dbReference type="ARBA" id="ARBA00006405"/>
    </source>
</evidence>
<feature type="compositionally biased region" description="Pro residues" evidence="11">
    <location>
        <begin position="212"/>
        <end position="222"/>
    </location>
</feature>
<evidence type="ECO:0000256" key="5">
    <source>
        <dbReference type="ARBA" id="ARBA00022490"/>
    </source>
</evidence>
<dbReference type="STRING" id="47428.A0A284R0P1"/>
<comment type="function">
    <text evidence="10">Plays an important role in control of proteasome function. Inhibits the hydrolysis of protein and peptide substrates by the 20S proteasome. Also inhibits the activation of the proteasome by the proteasome regulatory proteins PA700 and PA28.</text>
</comment>
<evidence type="ECO:0000256" key="1">
    <source>
        <dbReference type="ARBA" id="ARBA00004240"/>
    </source>
</evidence>
<proteinExistence type="inferred from homology"/>
<feature type="region of interest" description="Disordered" evidence="11">
    <location>
        <begin position="181"/>
        <end position="228"/>
    </location>
</feature>
<evidence type="ECO:0000256" key="9">
    <source>
        <dbReference type="ARBA" id="ARBA00022990"/>
    </source>
</evidence>
<evidence type="ECO:0000259" key="13">
    <source>
        <dbReference type="Pfam" id="PF11566"/>
    </source>
</evidence>
<dbReference type="GO" id="GO:0000502">
    <property type="term" value="C:proteasome complex"/>
    <property type="evidence" value="ECO:0007669"/>
    <property type="project" value="UniProtKB-KW"/>
</dbReference>
<dbReference type="PANTHER" id="PTHR13266">
    <property type="entry name" value="PROTEASOME INHIBITOR"/>
    <property type="match status" value="1"/>
</dbReference>
<keyword evidence="6" id="KW-0597">Phosphoprotein</keyword>
<protein>
    <submittedName>
        <fullName evidence="14">Uncharacterized protein</fullName>
    </submittedName>
</protein>
<dbReference type="EMBL" id="FUEG01000003">
    <property type="protein sequence ID" value="SJL02264.1"/>
    <property type="molecule type" value="Genomic_DNA"/>
</dbReference>
<reference evidence="15" key="1">
    <citation type="journal article" date="2017" name="Nat. Ecol. Evol.">
        <title>Genome expansion and lineage-specific genetic innovations in the forest pathogenic fungi Armillaria.</title>
        <authorList>
            <person name="Sipos G."/>
            <person name="Prasanna A.N."/>
            <person name="Walter M.C."/>
            <person name="O'Connor E."/>
            <person name="Balint B."/>
            <person name="Krizsan K."/>
            <person name="Kiss B."/>
            <person name="Hess J."/>
            <person name="Varga T."/>
            <person name="Slot J."/>
            <person name="Riley R."/>
            <person name="Boka B."/>
            <person name="Rigling D."/>
            <person name="Barry K."/>
            <person name="Lee J."/>
            <person name="Mihaltcheva S."/>
            <person name="LaButti K."/>
            <person name="Lipzen A."/>
            <person name="Waldron R."/>
            <person name="Moloney N.M."/>
            <person name="Sperisen C."/>
            <person name="Kredics L."/>
            <person name="Vagvoelgyi C."/>
            <person name="Patrignani A."/>
            <person name="Fitzpatrick D."/>
            <person name="Nagy I."/>
            <person name="Doyle S."/>
            <person name="Anderson J.B."/>
            <person name="Grigoriev I.V."/>
            <person name="Gueldener U."/>
            <person name="Muensterkoetter M."/>
            <person name="Nagy L.G."/>
        </authorList>
    </citation>
    <scope>NUCLEOTIDE SEQUENCE [LARGE SCALE GENOMIC DNA]</scope>
    <source>
        <strain evidence="15">C18/9</strain>
    </source>
</reference>
<dbReference type="Gene3D" id="3.40.1000.30">
    <property type="match status" value="1"/>
</dbReference>
<evidence type="ECO:0000256" key="4">
    <source>
        <dbReference type="ARBA" id="ARBA00022481"/>
    </source>
</evidence>
<evidence type="ECO:0000256" key="7">
    <source>
        <dbReference type="ARBA" id="ARBA00022824"/>
    </source>
</evidence>
<evidence type="ECO:0000256" key="8">
    <source>
        <dbReference type="ARBA" id="ARBA00022942"/>
    </source>
</evidence>
<accession>A0A284R0P1</accession>